<dbReference type="SUPFAM" id="SSF53098">
    <property type="entry name" value="Ribonuclease H-like"/>
    <property type="match status" value="1"/>
</dbReference>
<protein>
    <recommendedName>
        <fullName evidence="1">RNase H type-1 domain-containing protein</fullName>
    </recommendedName>
</protein>
<name>A0A6A3D0C9_HIBSY</name>
<reference evidence="2" key="1">
    <citation type="submission" date="2019-09" db="EMBL/GenBank/DDBJ databases">
        <title>Draft genome information of white flower Hibiscus syriacus.</title>
        <authorList>
            <person name="Kim Y.-M."/>
        </authorList>
    </citation>
    <scope>NUCLEOTIDE SEQUENCE [LARGE SCALE GENOMIC DNA]</scope>
    <source>
        <strain evidence="2">YM2019G1</strain>
    </source>
</reference>
<dbReference type="InterPro" id="IPR053151">
    <property type="entry name" value="RNase_H-like"/>
</dbReference>
<dbReference type="PANTHER" id="PTHR47723">
    <property type="entry name" value="OS05G0353850 PROTEIN"/>
    <property type="match status" value="1"/>
</dbReference>
<dbReference type="GO" id="GO:0004523">
    <property type="term" value="F:RNA-DNA hybrid ribonuclease activity"/>
    <property type="evidence" value="ECO:0007669"/>
    <property type="project" value="InterPro"/>
</dbReference>
<dbReference type="InterPro" id="IPR036397">
    <property type="entry name" value="RNaseH_sf"/>
</dbReference>
<evidence type="ECO:0000259" key="1">
    <source>
        <dbReference type="Pfam" id="PF13456"/>
    </source>
</evidence>
<dbReference type="Proteomes" id="UP000436088">
    <property type="component" value="Unassembled WGS sequence"/>
</dbReference>
<gene>
    <name evidence="2" type="ORF">F3Y22_tig00001728pilonHSYRG00036</name>
</gene>
<dbReference type="InterPro" id="IPR002156">
    <property type="entry name" value="RNaseH_domain"/>
</dbReference>
<evidence type="ECO:0000313" key="3">
    <source>
        <dbReference type="Proteomes" id="UP000436088"/>
    </source>
</evidence>
<dbReference type="InterPro" id="IPR044730">
    <property type="entry name" value="RNase_H-like_dom_plant"/>
</dbReference>
<dbReference type="GO" id="GO:0003676">
    <property type="term" value="F:nucleic acid binding"/>
    <property type="evidence" value="ECO:0007669"/>
    <property type="project" value="InterPro"/>
</dbReference>
<dbReference type="AlphaFoldDB" id="A0A6A3D0C9"/>
<sequence>MGFCHLKPAFYQFFTLPLDNGSYPTLAQLDLFPGNSNADTFNNSISWANYYAKAPPQTAYRSRHLEAVQWTPIPNDWISLNTDGAVNSRSSLSTAGGIIRNYEGTWLVRFNKYIGRSTILQAELWGIYEGLKLA</sequence>
<feature type="domain" description="RNase H type-1" evidence="1">
    <location>
        <begin position="81"/>
        <end position="134"/>
    </location>
</feature>
<dbReference type="Gene3D" id="3.30.420.10">
    <property type="entry name" value="Ribonuclease H-like superfamily/Ribonuclease H"/>
    <property type="match status" value="1"/>
</dbReference>
<dbReference type="EMBL" id="VEPZ02000133">
    <property type="protein sequence ID" value="KAE8732799.1"/>
    <property type="molecule type" value="Genomic_DNA"/>
</dbReference>
<organism evidence="2 3">
    <name type="scientific">Hibiscus syriacus</name>
    <name type="common">Rose of Sharon</name>
    <dbReference type="NCBI Taxonomy" id="106335"/>
    <lineage>
        <taxon>Eukaryota</taxon>
        <taxon>Viridiplantae</taxon>
        <taxon>Streptophyta</taxon>
        <taxon>Embryophyta</taxon>
        <taxon>Tracheophyta</taxon>
        <taxon>Spermatophyta</taxon>
        <taxon>Magnoliopsida</taxon>
        <taxon>eudicotyledons</taxon>
        <taxon>Gunneridae</taxon>
        <taxon>Pentapetalae</taxon>
        <taxon>rosids</taxon>
        <taxon>malvids</taxon>
        <taxon>Malvales</taxon>
        <taxon>Malvaceae</taxon>
        <taxon>Malvoideae</taxon>
        <taxon>Hibiscus</taxon>
    </lineage>
</organism>
<proteinExistence type="predicted"/>
<dbReference type="InterPro" id="IPR012337">
    <property type="entry name" value="RNaseH-like_sf"/>
</dbReference>
<dbReference type="PANTHER" id="PTHR47723:SF13">
    <property type="entry name" value="PUTATIVE-RELATED"/>
    <property type="match status" value="1"/>
</dbReference>
<evidence type="ECO:0000313" key="2">
    <source>
        <dbReference type="EMBL" id="KAE8732799.1"/>
    </source>
</evidence>
<dbReference type="Pfam" id="PF13456">
    <property type="entry name" value="RVT_3"/>
    <property type="match status" value="1"/>
</dbReference>
<accession>A0A6A3D0C9</accession>
<keyword evidence="3" id="KW-1185">Reference proteome</keyword>
<comment type="caution">
    <text evidence="2">The sequence shown here is derived from an EMBL/GenBank/DDBJ whole genome shotgun (WGS) entry which is preliminary data.</text>
</comment>
<dbReference type="CDD" id="cd06222">
    <property type="entry name" value="RNase_H_like"/>
    <property type="match status" value="1"/>
</dbReference>